<evidence type="ECO:0000313" key="3">
    <source>
        <dbReference type="Proteomes" id="UP000282759"/>
    </source>
</evidence>
<accession>A0A3S2UMD7</accession>
<dbReference type="EMBL" id="SACK01000002">
    <property type="protein sequence ID" value="RVU01272.1"/>
    <property type="molecule type" value="Genomic_DNA"/>
</dbReference>
<name>A0A3S2UMD7_9SPHI</name>
<comment type="caution">
    <text evidence="2">The sequence shown here is derived from an EMBL/GenBank/DDBJ whole genome shotgun (WGS) entry which is preliminary data.</text>
</comment>
<feature type="transmembrane region" description="Helical" evidence="1">
    <location>
        <begin position="48"/>
        <end position="69"/>
    </location>
</feature>
<evidence type="ECO:0000256" key="1">
    <source>
        <dbReference type="SAM" id="Phobius"/>
    </source>
</evidence>
<dbReference type="Proteomes" id="UP000282759">
    <property type="component" value="Unassembled WGS sequence"/>
</dbReference>
<feature type="transmembrane region" description="Helical" evidence="1">
    <location>
        <begin position="14"/>
        <end position="36"/>
    </location>
</feature>
<sequence length="73" mass="8789">MQLYEDLSKGQKRLVWVGFAAYLAWMFLFHGWDNIIDRFIKPITNNDWIDLGIMFLLYWLIVFAILWVAEGFD</sequence>
<keyword evidence="1" id="KW-0472">Membrane</keyword>
<dbReference type="AlphaFoldDB" id="A0A3S2UMD7"/>
<reference evidence="2 3" key="1">
    <citation type="submission" date="2019-01" db="EMBL/GenBank/DDBJ databases">
        <authorList>
            <person name="Chen W.-M."/>
        </authorList>
    </citation>
    <scope>NUCLEOTIDE SEQUENCE [LARGE SCALE GENOMIC DNA]</scope>
    <source>
        <strain evidence="2 3">YBJ-36</strain>
    </source>
</reference>
<proteinExistence type="predicted"/>
<protein>
    <submittedName>
        <fullName evidence="2">Uncharacterized protein</fullName>
    </submittedName>
</protein>
<organism evidence="2 3">
    <name type="scientific">Mucilaginibacter limnophilus</name>
    <dbReference type="NCBI Taxonomy" id="1932778"/>
    <lineage>
        <taxon>Bacteria</taxon>
        <taxon>Pseudomonadati</taxon>
        <taxon>Bacteroidota</taxon>
        <taxon>Sphingobacteriia</taxon>
        <taxon>Sphingobacteriales</taxon>
        <taxon>Sphingobacteriaceae</taxon>
        <taxon>Mucilaginibacter</taxon>
    </lineage>
</organism>
<keyword evidence="1" id="KW-1133">Transmembrane helix</keyword>
<keyword evidence="1" id="KW-0812">Transmembrane</keyword>
<dbReference type="RefSeq" id="WP_127703647.1">
    <property type="nucleotide sequence ID" value="NZ_SACK01000002.1"/>
</dbReference>
<keyword evidence="3" id="KW-1185">Reference proteome</keyword>
<evidence type="ECO:0000313" key="2">
    <source>
        <dbReference type="EMBL" id="RVU01272.1"/>
    </source>
</evidence>
<gene>
    <name evidence="2" type="ORF">EOD41_04710</name>
</gene>